<reference evidence="2" key="3">
    <citation type="submission" date="2021-05" db="UniProtKB">
        <authorList>
            <consortium name="EnsemblPlants"/>
        </authorList>
    </citation>
    <scope>IDENTIFICATION</scope>
    <source>
        <strain evidence="2">cv. B73</strain>
    </source>
</reference>
<feature type="compositionally biased region" description="Basic residues" evidence="1">
    <location>
        <begin position="1"/>
        <end position="10"/>
    </location>
</feature>
<evidence type="ECO:0000256" key="1">
    <source>
        <dbReference type="SAM" id="MobiDB-lite"/>
    </source>
</evidence>
<feature type="compositionally biased region" description="Low complexity" evidence="1">
    <location>
        <begin position="14"/>
        <end position="27"/>
    </location>
</feature>
<reference evidence="3" key="1">
    <citation type="submission" date="2015-12" db="EMBL/GenBank/DDBJ databases">
        <title>Update maize B73 reference genome by single molecule sequencing technologies.</title>
        <authorList>
            <consortium name="Maize Genome Sequencing Project"/>
            <person name="Ware D."/>
        </authorList>
    </citation>
    <scope>NUCLEOTIDE SEQUENCE [LARGE SCALE GENOMIC DNA]</scope>
    <source>
        <strain evidence="3">cv. B73</strain>
    </source>
</reference>
<evidence type="ECO:0000313" key="2">
    <source>
        <dbReference type="EnsemblPlants" id="Zm00001eb083620_P001"/>
    </source>
</evidence>
<accession>A0A804MGE9</accession>
<organism evidence="2 3">
    <name type="scientific">Zea mays</name>
    <name type="common">Maize</name>
    <dbReference type="NCBI Taxonomy" id="4577"/>
    <lineage>
        <taxon>Eukaryota</taxon>
        <taxon>Viridiplantae</taxon>
        <taxon>Streptophyta</taxon>
        <taxon>Embryophyta</taxon>
        <taxon>Tracheophyta</taxon>
        <taxon>Spermatophyta</taxon>
        <taxon>Magnoliopsida</taxon>
        <taxon>Liliopsida</taxon>
        <taxon>Poales</taxon>
        <taxon>Poaceae</taxon>
        <taxon>PACMAD clade</taxon>
        <taxon>Panicoideae</taxon>
        <taxon>Andropogonodae</taxon>
        <taxon>Andropogoneae</taxon>
        <taxon>Tripsacinae</taxon>
        <taxon>Zea</taxon>
    </lineage>
</organism>
<feature type="region of interest" description="Disordered" evidence="1">
    <location>
        <begin position="43"/>
        <end position="70"/>
    </location>
</feature>
<dbReference type="AlphaFoldDB" id="A0A804MGE9"/>
<dbReference type="Gramene" id="Zm00001eb083620_T001">
    <property type="protein sequence ID" value="Zm00001eb083620_P001"/>
    <property type="gene ID" value="Zm00001eb083620"/>
</dbReference>
<dbReference type="Proteomes" id="UP000007305">
    <property type="component" value="Chromosome 2"/>
</dbReference>
<evidence type="ECO:0000313" key="3">
    <source>
        <dbReference type="Proteomes" id="UP000007305"/>
    </source>
</evidence>
<keyword evidence="3" id="KW-1185">Reference proteome</keyword>
<dbReference type="EnsemblPlants" id="Zm00001eb083620_T001">
    <property type="protein sequence ID" value="Zm00001eb083620_P001"/>
    <property type="gene ID" value="Zm00001eb083620"/>
</dbReference>
<reference evidence="2" key="2">
    <citation type="submission" date="2019-07" db="EMBL/GenBank/DDBJ databases">
        <authorList>
            <person name="Seetharam A."/>
            <person name="Woodhouse M."/>
            <person name="Cannon E."/>
        </authorList>
    </citation>
    <scope>NUCLEOTIDE SEQUENCE [LARGE SCALE GENOMIC DNA]</scope>
    <source>
        <strain evidence="2">cv. B73</strain>
    </source>
</reference>
<protein>
    <submittedName>
        <fullName evidence="2">Uncharacterized protein</fullName>
    </submittedName>
</protein>
<feature type="region of interest" description="Disordered" evidence="1">
    <location>
        <begin position="1"/>
        <end position="27"/>
    </location>
</feature>
<name>A0A804MGE9_MAIZE</name>
<proteinExistence type="predicted"/>
<sequence length="70" mass="7600">MPRDRPRRGRVRGDAAGQDGAEAGAVRVRGAEPQLGAVQRLLHGGAHHREAEPPVPLRRHAVQDGQEVRD</sequence>
<dbReference type="InParanoid" id="A0A804MGE9"/>